<dbReference type="GO" id="GO:0008270">
    <property type="term" value="F:zinc ion binding"/>
    <property type="evidence" value="ECO:0007669"/>
    <property type="project" value="UniProtKB-KW"/>
</dbReference>
<keyword evidence="5" id="KW-0862">Zinc</keyword>
<dbReference type="GO" id="GO:0097550">
    <property type="term" value="C:transcription preinitiation complex"/>
    <property type="evidence" value="ECO:0007669"/>
    <property type="project" value="TreeGrafter"/>
</dbReference>
<dbReference type="GO" id="GO:0000126">
    <property type="term" value="C:transcription factor TFIIIB complex"/>
    <property type="evidence" value="ECO:0007669"/>
    <property type="project" value="TreeGrafter"/>
</dbReference>
<dbReference type="SUPFAM" id="SSF47954">
    <property type="entry name" value="Cyclin-like"/>
    <property type="match status" value="1"/>
</dbReference>
<keyword evidence="7" id="KW-0804">Transcription</keyword>
<comment type="subcellular location">
    <subcellularLocation>
        <location evidence="1">Nucleus</location>
    </subcellularLocation>
</comment>
<keyword evidence="3" id="KW-0479">Metal-binding</keyword>
<keyword evidence="4" id="KW-0863">Zinc-finger</keyword>
<protein>
    <recommendedName>
        <fullName evidence="9">Transcription factor TFIIB cyclin-like domain-containing protein</fullName>
    </recommendedName>
</protein>
<evidence type="ECO:0000313" key="10">
    <source>
        <dbReference type="Ensembl" id="ENSHHUP00000076309.1"/>
    </source>
</evidence>
<evidence type="ECO:0000259" key="9">
    <source>
        <dbReference type="Pfam" id="PF00382"/>
    </source>
</evidence>
<feature type="domain" description="Transcription factor TFIIB cyclin-like" evidence="9">
    <location>
        <begin position="38"/>
        <end position="104"/>
    </location>
</feature>
<evidence type="ECO:0000256" key="7">
    <source>
        <dbReference type="ARBA" id="ARBA00023163"/>
    </source>
</evidence>
<dbReference type="Ensembl" id="ENSHHUT00000078803.1">
    <property type="protein sequence ID" value="ENSHHUP00000076309.1"/>
    <property type="gene ID" value="ENSHHUG00000044674.1"/>
</dbReference>
<evidence type="ECO:0000256" key="6">
    <source>
        <dbReference type="ARBA" id="ARBA00023015"/>
    </source>
</evidence>
<dbReference type="GO" id="GO:0070897">
    <property type="term" value="P:transcription preinitiation complex assembly"/>
    <property type="evidence" value="ECO:0007669"/>
    <property type="project" value="InterPro"/>
</dbReference>
<sequence>MIALLGCHVSHSPVSIASGRNPTFGEGFYTGVGRESRAQTLQNGRRQINTLGHQLQLNQHCLDTAFNFYKMAVCKHLTRGRRVAHVVAACLYLVCRTEGTPRILSHRRGGRWGSNRGRKEGDE</sequence>
<accession>A0A4W5QVI7</accession>
<evidence type="ECO:0000256" key="1">
    <source>
        <dbReference type="ARBA" id="ARBA00004123"/>
    </source>
</evidence>
<proteinExistence type="inferred from homology"/>
<dbReference type="STRING" id="62062.ENSHHUP00000076309"/>
<dbReference type="GO" id="GO:0001006">
    <property type="term" value="F:RNA polymerase III type 3 promoter sequence-specific DNA binding"/>
    <property type="evidence" value="ECO:0007669"/>
    <property type="project" value="TreeGrafter"/>
</dbReference>
<keyword evidence="8" id="KW-0539">Nucleus</keyword>
<reference evidence="10" key="3">
    <citation type="submission" date="2025-09" db="UniProtKB">
        <authorList>
            <consortium name="Ensembl"/>
        </authorList>
    </citation>
    <scope>IDENTIFICATION</scope>
</reference>
<evidence type="ECO:0000256" key="5">
    <source>
        <dbReference type="ARBA" id="ARBA00022833"/>
    </source>
</evidence>
<evidence type="ECO:0000256" key="8">
    <source>
        <dbReference type="ARBA" id="ARBA00023242"/>
    </source>
</evidence>
<name>A0A4W5QVI7_9TELE</name>
<keyword evidence="11" id="KW-1185">Reference proteome</keyword>
<dbReference type="Pfam" id="PF00382">
    <property type="entry name" value="TFIIB"/>
    <property type="match status" value="1"/>
</dbReference>
<dbReference type="GeneTree" id="ENSGT00390000010349"/>
<dbReference type="PANTHER" id="PTHR11618:SF4">
    <property type="entry name" value="TRANSCRIPTION FACTOR IIIB 90 KDA SUBUNIT"/>
    <property type="match status" value="1"/>
</dbReference>
<dbReference type="Gene3D" id="1.10.472.10">
    <property type="entry name" value="Cyclin-like"/>
    <property type="match status" value="1"/>
</dbReference>
<dbReference type="GO" id="GO:0000995">
    <property type="term" value="F:RNA polymerase III general transcription initiation factor activity"/>
    <property type="evidence" value="ECO:0007669"/>
    <property type="project" value="TreeGrafter"/>
</dbReference>
<comment type="similarity">
    <text evidence="2">Belongs to the TFIIB family.</text>
</comment>
<dbReference type="GO" id="GO:0005634">
    <property type="term" value="C:nucleus"/>
    <property type="evidence" value="ECO:0007669"/>
    <property type="project" value="UniProtKB-SubCell"/>
</dbReference>
<dbReference type="AlphaFoldDB" id="A0A4W5QVI7"/>
<keyword evidence="6" id="KW-0805">Transcription regulation</keyword>
<organism evidence="10 11">
    <name type="scientific">Hucho hucho</name>
    <name type="common">huchen</name>
    <dbReference type="NCBI Taxonomy" id="62062"/>
    <lineage>
        <taxon>Eukaryota</taxon>
        <taxon>Metazoa</taxon>
        <taxon>Chordata</taxon>
        <taxon>Craniata</taxon>
        <taxon>Vertebrata</taxon>
        <taxon>Euteleostomi</taxon>
        <taxon>Actinopterygii</taxon>
        <taxon>Neopterygii</taxon>
        <taxon>Teleostei</taxon>
        <taxon>Protacanthopterygii</taxon>
        <taxon>Salmoniformes</taxon>
        <taxon>Salmonidae</taxon>
        <taxon>Salmoninae</taxon>
        <taxon>Hucho</taxon>
    </lineage>
</organism>
<evidence type="ECO:0000256" key="4">
    <source>
        <dbReference type="ARBA" id="ARBA00022771"/>
    </source>
</evidence>
<dbReference type="InterPro" id="IPR013150">
    <property type="entry name" value="TFIIB_cyclin"/>
</dbReference>
<reference evidence="10" key="2">
    <citation type="submission" date="2025-08" db="UniProtKB">
        <authorList>
            <consortium name="Ensembl"/>
        </authorList>
    </citation>
    <scope>IDENTIFICATION</scope>
</reference>
<dbReference type="InterPro" id="IPR036915">
    <property type="entry name" value="Cyclin-like_sf"/>
</dbReference>
<evidence type="ECO:0000256" key="2">
    <source>
        <dbReference type="ARBA" id="ARBA00010857"/>
    </source>
</evidence>
<dbReference type="InterPro" id="IPR000812">
    <property type="entry name" value="TFIIB"/>
</dbReference>
<evidence type="ECO:0000256" key="3">
    <source>
        <dbReference type="ARBA" id="ARBA00022723"/>
    </source>
</evidence>
<reference evidence="11" key="1">
    <citation type="submission" date="2018-06" db="EMBL/GenBank/DDBJ databases">
        <title>Genome assembly of Danube salmon.</title>
        <authorList>
            <person name="Macqueen D.J."/>
            <person name="Gundappa M.K."/>
        </authorList>
    </citation>
    <scope>NUCLEOTIDE SEQUENCE [LARGE SCALE GENOMIC DNA]</scope>
</reference>
<dbReference type="FunFam" id="1.10.472.10:FF:000007">
    <property type="entry name" value="Transcription factor IIIB 90 kDa subunit"/>
    <property type="match status" value="1"/>
</dbReference>
<dbReference type="GO" id="GO:0017025">
    <property type="term" value="F:TBP-class protein binding"/>
    <property type="evidence" value="ECO:0007669"/>
    <property type="project" value="InterPro"/>
</dbReference>
<evidence type="ECO:0000313" key="11">
    <source>
        <dbReference type="Proteomes" id="UP000314982"/>
    </source>
</evidence>
<dbReference type="PANTHER" id="PTHR11618">
    <property type="entry name" value="TRANSCRIPTION INITIATION FACTOR IIB-RELATED"/>
    <property type="match status" value="1"/>
</dbReference>
<dbReference type="Proteomes" id="UP000314982">
    <property type="component" value="Unassembled WGS sequence"/>
</dbReference>